<dbReference type="KEGG" id="jre:109000731"/>
<accession>A0A6P9ETL7</accession>
<organism evidence="3 4">
    <name type="scientific">Juglans regia</name>
    <name type="common">English walnut</name>
    <dbReference type="NCBI Taxonomy" id="51240"/>
    <lineage>
        <taxon>Eukaryota</taxon>
        <taxon>Viridiplantae</taxon>
        <taxon>Streptophyta</taxon>
        <taxon>Embryophyta</taxon>
        <taxon>Tracheophyta</taxon>
        <taxon>Spermatophyta</taxon>
        <taxon>Magnoliopsida</taxon>
        <taxon>eudicotyledons</taxon>
        <taxon>Gunneridae</taxon>
        <taxon>Pentapetalae</taxon>
        <taxon>rosids</taxon>
        <taxon>fabids</taxon>
        <taxon>Fagales</taxon>
        <taxon>Juglandaceae</taxon>
        <taxon>Juglans</taxon>
    </lineage>
</organism>
<evidence type="ECO:0000256" key="1">
    <source>
        <dbReference type="SAM" id="MobiDB-lite"/>
    </source>
</evidence>
<feature type="region of interest" description="Disordered" evidence="1">
    <location>
        <begin position="73"/>
        <end position="124"/>
    </location>
</feature>
<evidence type="ECO:0000313" key="3">
    <source>
        <dbReference type="Proteomes" id="UP000235220"/>
    </source>
</evidence>
<dbReference type="OrthoDB" id="784738at2759"/>
<dbReference type="GeneID" id="109000731"/>
<feature type="compositionally biased region" description="Basic and acidic residues" evidence="1">
    <location>
        <begin position="100"/>
        <end position="120"/>
    </location>
</feature>
<gene>
    <name evidence="4" type="primary">LOC109000731</name>
</gene>
<keyword evidence="3" id="KW-1185">Reference proteome</keyword>
<feature type="compositionally biased region" description="Polar residues" evidence="1">
    <location>
        <begin position="81"/>
        <end position="99"/>
    </location>
</feature>
<dbReference type="Gramene" id="Jr10_25690_p1">
    <property type="protein sequence ID" value="cds.Jr10_25690_p1"/>
    <property type="gene ID" value="Jr10_25690"/>
</dbReference>
<dbReference type="PANTHER" id="PTHR35708">
    <property type="entry name" value="GB|AAD25831.1"/>
    <property type="match status" value="1"/>
</dbReference>
<dbReference type="RefSeq" id="XP_035550546.1">
    <property type="nucleotide sequence ID" value="XM_035694653.1"/>
</dbReference>
<dbReference type="AlphaFoldDB" id="A0A6P9ETL7"/>
<keyword evidence="2" id="KW-1133">Transmembrane helix</keyword>
<reference evidence="4" key="1">
    <citation type="submission" date="2025-08" db="UniProtKB">
        <authorList>
            <consortium name="RefSeq"/>
        </authorList>
    </citation>
    <scope>IDENTIFICATION</scope>
    <source>
        <tissue evidence="4">Leaves</tissue>
    </source>
</reference>
<proteinExistence type="predicted"/>
<dbReference type="PANTHER" id="PTHR35708:SF3">
    <property type="entry name" value="GB|AAD25831.1"/>
    <property type="match status" value="1"/>
</dbReference>
<protein>
    <submittedName>
        <fullName evidence="4">Uncharacterized protein LOC109000731</fullName>
    </submittedName>
</protein>
<keyword evidence="2" id="KW-0472">Membrane</keyword>
<evidence type="ECO:0000313" key="4">
    <source>
        <dbReference type="RefSeq" id="XP_035550546.1"/>
    </source>
</evidence>
<feature type="transmembrane region" description="Helical" evidence="2">
    <location>
        <begin position="21"/>
        <end position="40"/>
    </location>
</feature>
<keyword evidence="2" id="KW-0812">Transmembrane</keyword>
<evidence type="ECO:0000256" key="2">
    <source>
        <dbReference type="SAM" id="Phobius"/>
    </source>
</evidence>
<sequence>MNLVNTVKDQMASALCCFRNPLPWFAVLAPLIFLISAGFSGLGFSSLFQLSSTVFILSAMYFTFSKHKPVVAENREDQDIGSEQESSSQMEDVSESQPESETKTQEDKSEEGKSEIHDHLVTSPNYNSLSESEWQYKYYLSTSEESEVEWPFRDQKLDQSPDCSDGSISDEESLIEIALPSGQYVGHNEVMKTKDKKQHEKVPDFSQESIFQPRCLMELLSEMNEEDNLIEIDISMGSIKCSRFEIEA</sequence>
<dbReference type="Proteomes" id="UP000235220">
    <property type="component" value="Chromosome 10"/>
</dbReference>
<name>A0A6P9ETL7_JUGRE</name>